<feature type="transmembrane region" description="Helical" evidence="12">
    <location>
        <begin position="231"/>
        <end position="249"/>
    </location>
</feature>
<comment type="subcellular location">
    <subcellularLocation>
        <location evidence="1 12">Endoplasmic reticulum membrane</location>
        <topology evidence="1 12">Multi-pass membrane protein</topology>
    </subcellularLocation>
</comment>
<comment type="function">
    <text evidence="12">Mannosyltransferase involved in glycosylphosphatidylinositol-anchor biosynthesis.</text>
</comment>
<dbReference type="OrthoDB" id="10252502at2759"/>
<evidence type="ECO:0000256" key="6">
    <source>
        <dbReference type="ARBA" id="ARBA00022676"/>
    </source>
</evidence>
<keyword evidence="14" id="KW-1185">Reference proteome</keyword>
<evidence type="ECO:0000256" key="7">
    <source>
        <dbReference type="ARBA" id="ARBA00022679"/>
    </source>
</evidence>
<dbReference type="GO" id="GO:0005789">
    <property type="term" value="C:endoplasmic reticulum membrane"/>
    <property type="evidence" value="ECO:0007669"/>
    <property type="project" value="UniProtKB-SubCell"/>
</dbReference>
<name>A0A6A6TKJ2_9PLEO</name>
<dbReference type="GO" id="GO:0006506">
    <property type="term" value="P:GPI anchor biosynthetic process"/>
    <property type="evidence" value="ECO:0007669"/>
    <property type="project" value="UniProtKB-UniPathway"/>
</dbReference>
<dbReference type="PANTHER" id="PTHR12468:SF2">
    <property type="entry name" value="GPI MANNOSYLTRANSFERASE 2"/>
    <property type="match status" value="1"/>
</dbReference>
<keyword evidence="6 12" id="KW-0328">Glycosyltransferase</keyword>
<evidence type="ECO:0000256" key="12">
    <source>
        <dbReference type="RuleBase" id="RU363112"/>
    </source>
</evidence>
<protein>
    <recommendedName>
        <fullName evidence="4 12">GPI mannosyltransferase 2</fullName>
        <ecNumber evidence="12">2.4.1.-</ecNumber>
    </recommendedName>
</protein>
<evidence type="ECO:0000256" key="2">
    <source>
        <dbReference type="ARBA" id="ARBA00004687"/>
    </source>
</evidence>
<feature type="transmembrane region" description="Helical" evidence="12">
    <location>
        <begin position="119"/>
        <end position="143"/>
    </location>
</feature>
<organism evidence="13 14">
    <name type="scientific">Lophiostoma macrostomum CBS 122681</name>
    <dbReference type="NCBI Taxonomy" id="1314788"/>
    <lineage>
        <taxon>Eukaryota</taxon>
        <taxon>Fungi</taxon>
        <taxon>Dikarya</taxon>
        <taxon>Ascomycota</taxon>
        <taxon>Pezizomycotina</taxon>
        <taxon>Dothideomycetes</taxon>
        <taxon>Pleosporomycetidae</taxon>
        <taxon>Pleosporales</taxon>
        <taxon>Lophiostomataceae</taxon>
        <taxon>Lophiostoma</taxon>
    </lineage>
</organism>
<keyword evidence="10 12" id="KW-1133">Transmembrane helix</keyword>
<dbReference type="EC" id="2.4.1.-" evidence="12"/>
<evidence type="ECO:0000256" key="8">
    <source>
        <dbReference type="ARBA" id="ARBA00022692"/>
    </source>
</evidence>
<evidence type="ECO:0000256" key="11">
    <source>
        <dbReference type="ARBA" id="ARBA00023136"/>
    </source>
</evidence>
<feature type="transmembrane region" description="Helical" evidence="12">
    <location>
        <begin position="439"/>
        <end position="457"/>
    </location>
</feature>
<evidence type="ECO:0000313" key="13">
    <source>
        <dbReference type="EMBL" id="KAF2659966.1"/>
    </source>
</evidence>
<keyword evidence="8 12" id="KW-0812">Transmembrane</keyword>
<evidence type="ECO:0000256" key="9">
    <source>
        <dbReference type="ARBA" id="ARBA00022824"/>
    </source>
</evidence>
<feature type="transmembrane region" description="Helical" evidence="12">
    <location>
        <begin position="261"/>
        <end position="281"/>
    </location>
</feature>
<dbReference type="Pfam" id="PF04188">
    <property type="entry name" value="Mannosyl_trans2"/>
    <property type="match status" value="1"/>
</dbReference>
<dbReference type="GO" id="GO:0004376">
    <property type="term" value="F:GPI mannosyltransferase activity"/>
    <property type="evidence" value="ECO:0007669"/>
    <property type="project" value="InterPro"/>
</dbReference>
<dbReference type="EMBL" id="MU004303">
    <property type="protein sequence ID" value="KAF2659966.1"/>
    <property type="molecule type" value="Genomic_DNA"/>
</dbReference>
<dbReference type="Proteomes" id="UP000799324">
    <property type="component" value="Unassembled WGS sequence"/>
</dbReference>
<keyword evidence="11 12" id="KW-0472">Membrane</keyword>
<gene>
    <name evidence="13" type="ORF">K491DRAFT_590263</name>
</gene>
<proteinExistence type="inferred from homology"/>
<feature type="transmembrane region" description="Helical" evidence="12">
    <location>
        <begin position="329"/>
        <end position="350"/>
    </location>
</feature>
<dbReference type="PANTHER" id="PTHR12468">
    <property type="entry name" value="GPI MANNOSYLTRANSFERASE 2"/>
    <property type="match status" value="1"/>
</dbReference>
<keyword evidence="7 12" id="KW-0808">Transferase</keyword>
<comment type="pathway">
    <text evidence="2 12">Glycolipid biosynthesis; glycosylphosphatidylinositol-anchor biosynthesis.</text>
</comment>
<sequence length="460" mass="51489">MSPTSASFATSQDGPLVWTFVAWKSFLTLLTALCPGPGYDTSGLVLFGEIGHRHAAFPSSSYQDRIALNLFRWDSLYFVMAAKRGYRYEQEWAFSWAYSKGLGALKDFVFGPTEDHVKYYIWSGFIVSNLFHLLSVLVLYRLIRRVMPPRANNRIALVTAILHVFSPAGLFLTAPYTESLFAALNFTGMLHYVLAKQASSASGAWTLSQDAYMLSSGAFFGLATLVRSNGLLSGVIFLFEVACSLPSFLTWKWELHDLRRTIITCVAGCFLFVGFVTPQVIAYQEYCASSDTTTDGRPWCEKQIPSIYSWVQRHYWNVGFLRYWTLSNLPLFLAAAPMLWLLSVSSLTVLREVQRRQSVGVPACQSPGALGQASPEAKLCAFPQLALPQLALAVTAATTFHVQIINRIASGYPIWYMVIAEWIVNQSQNQEKSRSSATFRWMFMYAIIQGVLFANFLPPA</sequence>
<comment type="caution">
    <text evidence="12">Lacks conserved residue(s) required for the propagation of feature annotation.</text>
</comment>
<evidence type="ECO:0000256" key="4">
    <source>
        <dbReference type="ARBA" id="ARBA00013795"/>
    </source>
</evidence>
<dbReference type="GO" id="GO:0000009">
    <property type="term" value="F:alpha-1,6-mannosyltransferase activity"/>
    <property type="evidence" value="ECO:0007669"/>
    <property type="project" value="InterPro"/>
</dbReference>
<dbReference type="UniPathway" id="UPA00196"/>
<reference evidence="13" key="1">
    <citation type="journal article" date="2020" name="Stud. Mycol.">
        <title>101 Dothideomycetes genomes: a test case for predicting lifestyles and emergence of pathogens.</title>
        <authorList>
            <person name="Haridas S."/>
            <person name="Albert R."/>
            <person name="Binder M."/>
            <person name="Bloem J."/>
            <person name="Labutti K."/>
            <person name="Salamov A."/>
            <person name="Andreopoulos B."/>
            <person name="Baker S."/>
            <person name="Barry K."/>
            <person name="Bills G."/>
            <person name="Bluhm B."/>
            <person name="Cannon C."/>
            <person name="Castanera R."/>
            <person name="Culley D."/>
            <person name="Daum C."/>
            <person name="Ezra D."/>
            <person name="Gonzalez J."/>
            <person name="Henrissat B."/>
            <person name="Kuo A."/>
            <person name="Liang C."/>
            <person name="Lipzen A."/>
            <person name="Lutzoni F."/>
            <person name="Magnuson J."/>
            <person name="Mondo S."/>
            <person name="Nolan M."/>
            <person name="Ohm R."/>
            <person name="Pangilinan J."/>
            <person name="Park H.-J."/>
            <person name="Ramirez L."/>
            <person name="Alfaro M."/>
            <person name="Sun H."/>
            <person name="Tritt A."/>
            <person name="Yoshinaga Y."/>
            <person name="Zwiers L.-H."/>
            <person name="Turgeon B."/>
            <person name="Goodwin S."/>
            <person name="Spatafora J."/>
            <person name="Crous P."/>
            <person name="Grigoriev I."/>
        </authorList>
    </citation>
    <scope>NUCLEOTIDE SEQUENCE</scope>
    <source>
        <strain evidence="13">CBS 122681</strain>
    </source>
</reference>
<feature type="transmembrane region" description="Helical" evidence="12">
    <location>
        <begin position="155"/>
        <end position="173"/>
    </location>
</feature>
<evidence type="ECO:0000313" key="14">
    <source>
        <dbReference type="Proteomes" id="UP000799324"/>
    </source>
</evidence>
<evidence type="ECO:0000256" key="10">
    <source>
        <dbReference type="ARBA" id="ARBA00022989"/>
    </source>
</evidence>
<comment type="similarity">
    <text evidence="3 12">Belongs to the PIGV family.</text>
</comment>
<dbReference type="AlphaFoldDB" id="A0A6A6TKJ2"/>
<accession>A0A6A6TKJ2</accession>
<evidence type="ECO:0000256" key="5">
    <source>
        <dbReference type="ARBA" id="ARBA00022502"/>
    </source>
</evidence>
<keyword evidence="9 12" id="KW-0256">Endoplasmic reticulum</keyword>
<dbReference type="InterPro" id="IPR007315">
    <property type="entry name" value="PIG-V/Gpi18"/>
</dbReference>
<evidence type="ECO:0000256" key="1">
    <source>
        <dbReference type="ARBA" id="ARBA00004477"/>
    </source>
</evidence>
<evidence type="ECO:0000256" key="3">
    <source>
        <dbReference type="ARBA" id="ARBA00008698"/>
    </source>
</evidence>
<keyword evidence="5 12" id="KW-0337">GPI-anchor biosynthesis</keyword>
<dbReference type="GO" id="GO:0031501">
    <property type="term" value="C:mannosyltransferase complex"/>
    <property type="evidence" value="ECO:0007669"/>
    <property type="project" value="TreeGrafter"/>
</dbReference>